<dbReference type="InterPro" id="IPR036380">
    <property type="entry name" value="Isochorismatase-like_sf"/>
</dbReference>
<reference evidence="3" key="1">
    <citation type="submission" date="2020-05" db="EMBL/GenBank/DDBJ databases">
        <title>WGS assembly of Corymbia citriodora subspecies variegata.</title>
        <authorList>
            <person name="Barry K."/>
            <person name="Hundley H."/>
            <person name="Shu S."/>
            <person name="Jenkins J."/>
            <person name="Grimwood J."/>
            <person name="Baten A."/>
        </authorList>
    </citation>
    <scope>NUCLEOTIDE SEQUENCE</scope>
    <source>
        <strain evidence="3">CV2-018</strain>
    </source>
</reference>
<dbReference type="Pfam" id="PF00857">
    <property type="entry name" value="Isochorismatase"/>
    <property type="match status" value="1"/>
</dbReference>
<proteinExistence type="inferred from homology"/>
<dbReference type="InterPro" id="IPR050993">
    <property type="entry name" value="Isochorismatase_domain"/>
</dbReference>
<dbReference type="Proteomes" id="UP000806378">
    <property type="component" value="Unassembled WGS sequence"/>
</dbReference>
<comment type="similarity">
    <text evidence="1">Belongs to the isochorismatase family.</text>
</comment>
<comment type="caution">
    <text evidence="3">The sequence shown here is derived from an EMBL/GenBank/DDBJ whole genome shotgun (WGS) entry which is preliminary data.</text>
</comment>
<dbReference type="AlphaFoldDB" id="A0A8T0CIL6"/>
<evidence type="ECO:0000259" key="2">
    <source>
        <dbReference type="Pfam" id="PF00857"/>
    </source>
</evidence>
<feature type="domain" description="Isochorismatase-like" evidence="2">
    <location>
        <begin position="2"/>
        <end position="134"/>
    </location>
</feature>
<dbReference type="Gramene" id="rna-gnl|WGS:JABURB|Cocit.L5817.1">
    <property type="protein sequence ID" value="cds-KAF7845956.1"/>
    <property type="gene ID" value="gene-BT93_L5817"/>
</dbReference>
<gene>
    <name evidence="3" type="ORF">BT93_L5817</name>
</gene>
<evidence type="ECO:0000313" key="4">
    <source>
        <dbReference type="Proteomes" id="UP000806378"/>
    </source>
</evidence>
<evidence type="ECO:0000313" key="3">
    <source>
        <dbReference type="EMBL" id="KAF7845956.1"/>
    </source>
</evidence>
<dbReference type="OrthoDB" id="269496at2759"/>
<dbReference type="Gene3D" id="3.40.50.850">
    <property type="entry name" value="Isochorismatase-like"/>
    <property type="match status" value="1"/>
</dbReference>
<keyword evidence="4" id="KW-1185">Reference proteome</keyword>
<evidence type="ECO:0000256" key="1">
    <source>
        <dbReference type="ARBA" id="ARBA00006336"/>
    </source>
</evidence>
<dbReference type="EMBL" id="MU097194">
    <property type="protein sequence ID" value="KAF7845956.1"/>
    <property type="molecule type" value="Genomic_DNA"/>
</dbReference>
<dbReference type="InterPro" id="IPR000868">
    <property type="entry name" value="Isochorismatase-like_dom"/>
</dbReference>
<sequence>MIRTATTLNIPIYTTTQNAARLGPTVSELATLLPEQYKTEIDKTAFSMMVPQLTELITRQASADPSQNKPYRPVSVLMVGIETHVCVTQTALDLLAMGHRVYLLVDGLSSCNAGERGIAIERLRREGCIVTTSESVMFELLGDAGSEHFKKVSGIIKEMKDETKAAVDTFCKL</sequence>
<accession>A0A8T0CIL6</accession>
<dbReference type="PANTHER" id="PTHR14119:SF3">
    <property type="entry name" value="ISOCHORISMATASE DOMAIN-CONTAINING PROTEIN 2"/>
    <property type="match status" value="1"/>
</dbReference>
<organism evidence="3 4">
    <name type="scientific">Corymbia citriodora subsp. variegata</name>
    <dbReference type="NCBI Taxonomy" id="360336"/>
    <lineage>
        <taxon>Eukaryota</taxon>
        <taxon>Viridiplantae</taxon>
        <taxon>Streptophyta</taxon>
        <taxon>Embryophyta</taxon>
        <taxon>Tracheophyta</taxon>
        <taxon>Spermatophyta</taxon>
        <taxon>Magnoliopsida</taxon>
        <taxon>eudicotyledons</taxon>
        <taxon>Gunneridae</taxon>
        <taxon>Pentapetalae</taxon>
        <taxon>rosids</taxon>
        <taxon>malvids</taxon>
        <taxon>Myrtales</taxon>
        <taxon>Myrtaceae</taxon>
        <taxon>Myrtoideae</taxon>
        <taxon>Eucalypteae</taxon>
        <taxon>Corymbia</taxon>
    </lineage>
</organism>
<protein>
    <recommendedName>
        <fullName evidence="2">Isochorismatase-like domain-containing protein</fullName>
    </recommendedName>
</protein>
<dbReference type="PANTHER" id="PTHR14119">
    <property type="entry name" value="HYDROLASE"/>
    <property type="match status" value="1"/>
</dbReference>
<dbReference type="SUPFAM" id="SSF52499">
    <property type="entry name" value="Isochorismatase-like hydrolases"/>
    <property type="match status" value="1"/>
</dbReference>
<name>A0A8T0CIL6_CORYI</name>